<sequence length="451" mass="47962">MTATSTGTRWSLGAAVIVLLAIIATTATPLPTGQASSDATGERLPPNHTPVPDGDNHAFVWPTSGWVAANDTYVGGTHHSGTADIAAPHHTPVHPARSGRVISAGWSEVSGWHVGIEHTGVGQYSYQTFYAHFLEEPRVSKGDIVSATVGGGTVLGYVSRTGNANMSGPHVHFSITRIDKATGERELLSIPGLTMGSWATGGEHIPGIYRGLTPIPLEPARDFDVRVTESGGLGMYETTRRSGSGYVGTIPEGAVVTVSENDRGQYLVRHEGRTGWVAHSGTRPAGSDATGVQTTPHYSTVNVRRSPGGPVIGVVPGGRLLTSFGTNASGKWNRVQWHCTSETNRSGLTADRARETGGCPGLDTPQVVKYGWVSTGVSYPTSSFRARTRLDGVRAYGDIVDDESRPDTDVRLGSLDIRTEVTVTASRNGWYRIDYGGTRGWIRGWHTAGRQ</sequence>
<dbReference type="GO" id="GO:0004222">
    <property type="term" value="F:metalloendopeptidase activity"/>
    <property type="evidence" value="ECO:0007669"/>
    <property type="project" value="TreeGrafter"/>
</dbReference>
<dbReference type="PANTHER" id="PTHR21666:SF270">
    <property type="entry name" value="MUREIN HYDROLASE ACTIVATOR ENVC"/>
    <property type="match status" value="1"/>
</dbReference>
<proteinExistence type="predicted"/>
<feature type="region of interest" description="Disordered" evidence="1">
    <location>
        <begin position="30"/>
        <end position="56"/>
    </location>
</feature>
<dbReference type="AlphaFoldDB" id="A0A837ZYH8"/>
<evidence type="ECO:0000313" key="3">
    <source>
        <dbReference type="EMBL" id="MBA0125244.1"/>
    </source>
</evidence>
<name>A0A837ZYH8_9PSEU</name>
<dbReference type="Proteomes" id="UP000582974">
    <property type="component" value="Unassembled WGS sequence"/>
</dbReference>
<dbReference type="EMBL" id="JACCKD010000002">
    <property type="protein sequence ID" value="MBA0125244.1"/>
    <property type="molecule type" value="Genomic_DNA"/>
</dbReference>
<organism evidence="3 4">
    <name type="scientific">Haloechinothrix aidingensis</name>
    <dbReference type="NCBI Taxonomy" id="2752311"/>
    <lineage>
        <taxon>Bacteria</taxon>
        <taxon>Bacillati</taxon>
        <taxon>Actinomycetota</taxon>
        <taxon>Actinomycetes</taxon>
        <taxon>Pseudonocardiales</taxon>
        <taxon>Pseudonocardiaceae</taxon>
        <taxon>Haloechinothrix</taxon>
    </lineage>
</organism>
<feature type="domain" description="M23ase beta-sheet core" evidence="2">
    <location>
        <begin position="79"/>
        <end position="178"/>
    </location>
</feature>
<accession>A0A837ZYH8</accession>
<dbReference type="InterPro" id="IPR016047">
    <property type="entry name" value="M23ase_b-sheet_dom"/>
</dbReference>
<reference evidence="3 4" key="1">
    <citation type="submission" date="2020-07" db="EMBL/GenBank/DDBJ databases">
        <title>Genome of Haloechinothrix sp.</title>
        <authorList>
            <person name="Tang S.-K."/>
            <person name="Yang L."/>
            <person name="Zhu W.-Y."/>
        </authorList>
    </citation>
    <scope>NUCLEOTIDE SEQUENCE [LARGE SCALE GENOMIC DNA]</scope>
    <source>
        <strain evidence="3 4">YIM 98757</strain>
    </source>
</reference>
<protein>
    <submittedName>
        <fullName evidence="3">M23 family metallopeptidase</fullName>
    </submittedName>
</protein>
<dbReference type="Pfam" id="PF01551">
    <property type="entry name" value="Peptidase_M23"/>
    <property type="match status" value="1"/>
</dbReference>
<dbReference type="InterPro" id="IPR050570">
    <property type="entry name" value="Cell_wall_metabolism_enzyme"/>
</dbReference>
<dbReference type="Gene3D" id="2.30.30.40">
    <property type="entry name" value="SH3 Domains"/>
    <property type="match status" value="1"/>
</dbReference>
<keyword evidence="4" id="KW-1185">Reference proteome</keyword>
<dbReference type="InterPro" id="IPR011055">
    <property type="entry name" value="Dup_hybrid_motif"/>
</dbReference>
<comment type="caution">
    <text evidence="3">The sequence shown here is derived from an EMBL/GenBank/DDBJ whole genome shotgun (WGS) entry which is preliminary data.</text>
</comment>
<evidence type="ECO:0000256" key="1">
    <source>
        <dbReference type="SAM" id="MobiDB-lite"/>
    </source>
</evidence>
<dbReference type="PANTHER" id="PTHR21666">
    <property type="entry name" value="PEPTIDASE-RELATED"/>
    <property type="match status" value="1"/>
</dbReference>
<evidence type="ECO:0000313" key="4">
    <source>
        <dbReference type="Proteomes" id="UP000582974"/>
    </source>
</evidence>
<dbReference type="CDD" id="cd12797">
    <property type="entry name" value="M23_peptidase"/>
    <property type="match status" value="1"/>
</dbReference>
<evidence type="ECO:0000259" key="2">
    <source>
        <dbReference type="Pfam" id="PF01551"/>
    </source>
</evidence>
<dbReference type="Gene3D" id="2.70.70.10">
    <property type="entry name" value="Glucose Permease (Domain IIA)"/>
    <property type="match status" value="1"/>
</dbReference>
<gene>
    <name evidence="3" type="ORF">H0B56_06790</name>
</gene>
<dbReference type="SUPFAM" id="SSF51261">
    <property type="entry name" value="Duplicated hybrid motif"/>
    <property type="match status" value="1"/>
</dbReference>